<organism evidence="1 2">
    <name type="scientific">Epichloe festucae (strain Fl1)</name>
    <dbReference type="NCBI Taxonomy" id="877507"/>
    <lineage>
        <taxon>Eukaryota</taxon>
        <taxon>Fungi</taxon>
        <taxon>Dikarya</taxon>
        <taxon>Ascomycota</taxon>
        <taxon>Pezizomycotina</taxon>
        <taxon>Sordariomycetes</taxon>
        <taxon>Hypocreomycetidae</taxon>
        <taxon>Hypocreales</taxon>
        <taxon>Clavicipitaceae</taxon>
        <taxon>Epichloe</taxon>
    </lineage>
</organism>
<name>A0A7S9KJF7_EPIFF</name>
<dbReference type="EMBL" id="CP031385">
    <property type="protein sequence ID" value="QPG93530.1"/>
    <property type="molecule type" value="Genomic_DNA"/>
</dbReference>
<proteinExistence type="predicted"/>
<accession>A0A7S9KJF7</accession>
<protein>
    <submittedName>
        <fullName evidence="1">Uncharacterized protein</fullName>
    </submittedName>
</protein>
<reference evidence="1 2" key="1">
    <citation type="journal article" date="2018" name="PLoS Genet.">
        <title>Repeat elements organise 3D genome structure and mediate transcription in the filamentous fungus Epichloe festucae.</title>
        <authorList>
            <person name="Winter D.J."/>
            <person name="Ganley A.R.D."/>
            <person name="Young C.A."/>
            <person name="Liachko I."/>
            <person name="Schardl C.L."/>
            <person name="Dupont P.Y."/>
            <person name="Berry D."/>
            <person name="Ram A."/>
            <person name="Scott B."/>
            <person name="Cox M.P."/>
        </authorList>
    </citation>
    <scope>NUCLEOTIDE SEQUENCE [LARGE SCALE GENOMIC DNA]</scope>
    <source>
        <strain evidence="1 2">Fl1</strain>
    </source>
</reference>
<evidence type="ECO:0000313" key="2">
    <source>
        <dbReference type="Proteomes" id="UP000594364"/>
    </source>
</evidence>
<evidence type="ECO:0000313" key="1">
    <source>
        <dbReference type="EMBL" id="QPG93530.1"/>
    </source>
</evidence>
<gene>
    <name evidence="1" type="ORF">C2857_000542</name>
</gene>
<sequence>MPSITSRRRSERLWRLQNGGSTALAKQWSSVENHMIRILESHDSTRYTYDVLNLVTAQGWRPLAALWNVFICMLIDPVVEFDEVIEEIQEYLHTTTSPHLAVEFIPPHLWTPVDKDEGDDNDEGSLW</sequence>
<keyword evidence="2" id="KW-1185">Reference proteome</keyword>
<dbReference type="AlphaFoldDB" id="A0A7S9KJF7"/>
<dbReference type="Proteomes" id="UP000594364">
    <property type="component" value="Chromosome 1"/>
</dbReference>